<reference evidence="1" key="1">
    <citation type="journal article" date="2021" name="Proc. Natl. Acad. Sci. U.S.A.">
        <title>A Catalog of Tens of Thousands of Viruses from Human Metagenomes Reveals Hidden Associations with Chronic Diseases.</title>
        <authorList>
            <person name="Tisza M.J."/>
            <person name="Buck C.B."/>
        </authorList>
    </citation>
    <scope>NUCLEOTIDE SEQUENCE</scope>
    <source>
        <strain evidence="1">CtR9T2</strain>
    </source>
</reference>
<protein>
    <submittedName>
        <fullName evidence="1">Major capsid protein</fullName>
    </submittedName>
</protein>
<accession>A0A8S5UFR9</accession>
<dbReference type="EMBL" id="BK016081">
    <property type="protein sequence ID" value="DAF93267.1"/>
    <property type="molecule type" value="Genomic_DNA"/>
</dbReference>
<sequence>MAALNYATEYSRALSQAFPYVLYFGALYSTPNNGRYRWINAKTIEIPSISTTGRVDADRDTIATAARNYNNAWEPKVLTNERKWSTLVHPKDIDQTGMVTTIQNITQVYNQEQKFPEMDAYTISKIYADWTGQSKTADTTAITVENVFQVFDALMQKMTEARVPLSGRILYVTPAIDTIIKQAKEFYRTVSVTGGASAVNRMISSIDTVSITVVPSELMKTLYEFTTGWSVASAAKQINMLLIHPLAVITPVSYTFAQLDQPSALSEGKYVYYEESFEDVFILNKKADAIQINMEASA</sequence>
<name>A0A8S5UFR9_9VIRU</name>
<proteinExistence type="predicted"/>
<organism evidence="1">
    <name type="scientific">Phage sp. ctR9T2</name>
    <dbReference type="NCBI Taxonomy" id="2825795"/>
    <lineage>
        <taxon>Viruses</taxon>
    </lineage>
</organism>
<evidence type="ECO:0000313" key="1">
    <source>
        <dbReference type="EMBL" id="DAF93267.1"/>
    </source>
</evidence>